<accession>A0A0F6MR32</accession>
<dbReference type="HOGENOM" id="CLU_1509967_0_0_12"/>
<reference evidence="1" key="1">
    <citation type="submission" date="2012-01" db="EMBL/GenBank/DDBJ databases">
        <title>The Genome Sequence of Treponema denticola OTK.</title>
        <authorList>
            <consortium name="The Broad Institute Genome Sequencing Platform"/>
            <person name="Earl A."/>
            <person name="Ward D."/>
            <person name="Feldgarden M."/>
            <person name="Gevers D."/>
            <person name="Blanton J.M."/>
            <person name="Fenno C.J."/>
            <person name="Baranova O.V."/>
            <person name="Mathney J."/>
            <person name="Dewhirst F.E."/>
            <person name="Izard J."/>
            <person name="Young S.K."/>
            <person name="Zeng Q."/>
            <person name="Gargeya S."/>
            <person name="Fitzgerald M."/>
            <person name="Haas B."/>
            <person name="Abouelleil A."/>
            <person name="Alvarado L."/>
            <person name="Arachchi H.M."/>
            <person name="Berlin A."/>
            <person name="Chapman S.B."/>
            <person name="Gearin G."/>
            <person name="Goldberg J."/>
            <person name="Griggs A."/>
            <person name="Gujja S."/>
            <person name="Hansen M."/>
            <person name="Heiman D."/>
            <person name="Howarth C."/>
            <person name="Larimer J."/>
            <person name="Lui A."/>
            <person name="MacDonald P.J.P."/>
            <person name="McCowen C."/>
            <person name="Montmayeur A."/>
            <person name="Murphy C."/>
            <person name="Neiman D."/>
            <person name="Pearson M."/>
            <person name="Priest M."/>
            <person name="Roberts A."/>
            <person name="Saif S."/>
            <person name="Shea T."/>
            <person name="Sisk P."/>
            <person name="Stolte C."/>
            <person name="Sykes S."/>
            <person name="Wortman J."/>
            <person name="Nusbaum C."/>
            <person name="Birren B."/>
        </authorList>
    </citation>
    <scope>NUCLEOTIDE SEQUENCE [LARGE SCALE GENOMIC DNA]</scope>
    <source>
        <strain evidence="1">OTK</strain>
    </source>
</reference>
<dbReference type="EMBL" id="AGDY01000004">
    <property type="protein sequence ID" value="EMB23326.1"/>
    <property type="molecule type" value="Genomic_DNA"/>
</dbReference>
<comment type="caution">
    <text evidence="1">The sequence shown here is derived from an EMBL/GenBank/DDBJ whole genome shotgun (WGS) entry which is preliminary data.</text>
</comment>
<sequence length="178" mass="20795">MEYVERIEIENNIITNHIIGEKPKQEKEGVTYIYASNIQANIGDDVRVYEDLIIGKKKSLKKLVEENLIQPPEGKKLNEAGTDFEDLTEAEKVKAGLKTLKDDEKIEGDYVVKKTKKELYNEGLITKEEYNLYIDELREADYRREADPLGMQVMRGDVEKNIWLEKIEEIKKRYPKVE</sequence>
<dbReference type="PATRIC" id="fig|999434.4.peg.485"/>
<dbReference type="Proteomes" id="UP000011701">
    <property type="component" value="Chromosome"/>
</dbReference>
<organism evidence="1">
    <name type="scientific">Treponema denticola OTK</name>
    <dbReference type="NCBI Taxonomy" id="999434"/>
    <lineage>
        <taxon>Bacteria</taxon>
        <taxon>Pseudomonadati</taxon>
        <taxon>Spirochaetota</taxon>
        <taxon>Spirochaetia</taxon>
        <taxon>Spirochaetales</taxon>
        <taxon>Treponemataceae</taxon>
        <taxon>Treponema</taxon>
    </lineage>
</organism>
<protein>
    <submittedName>
        <fullName evidence="1">Uncharacterized protein</fullName>
    </submittedName>
</protein>
<dbReference type="RefSeq" id="WP_002690741.1">
    <property type="nucleotide sequence ID" value="NZ_CM001797.1"/>
</dbReference>
<evidence type="ECO:0000313" key="1">
    <source>
        <dbReference type="EMBL" id="EMB23326.1"/>
    </source>
</evidence>
<proteinExistence type="predicted"/>
<gene>
    <name evidence="1" type="ORF">HMPREF9723_00464</name>
</gene>
<dbReference type="AlphaFoldDB" id="A0A0F6MR32"/>
<name>A0A0F6MR32_TREDN</name>